<dbReference type="EMBL" id="CP033924">
    <property type="protein sequence ID" value="AZA82166.1"/>
    <property type="molecule type" value="Genomic_DNA"/>
</dbReference>
<dbReference type="Proteomes" id="UP000279972">
    <property type="component" value="Chromosome"/>
</dbReference>
<gene>
    <name evidence="1" type="ORF">EG342_09745</name>
</gene>
<reference evidence="1 2" key="1">
    <citation type="submission" date="2018-11" db="EMBL/GenBank/DDBJ databases">
        <title>Proposal to divide the Flavobacteriaceae and reorganize its genera based on Amino Acid Identity values calculated from whole genome sequences.</title>
        <authorList>
            <person name="Nicholson A.C."/>
            <person name="Gulvik C.A."/>
            <person name="Whitney A.M."/>
            <person name="Humrighouse B.W."/>
            <person name="Bell M."/>
            <person name="Holmes B."/>
            <person name="Steigerwalt A.G."/>
            <person name="Villarma A."/>
            <person name="Sheth M."/>
            <person name="Batra D."/>
            <person name="Pryor J."/>
            <person name="Bernardet J.-F."/>
            <person name="Hugo C."/>
            <person name="Kampfer P."/>
            <person name="Newman J."/>
            <person name="McQuiston J.R."/>
        </authorList>
    </citation>
    <scope>NUCLEOTIDE SEQUENCE [LARGE SCALE GENOMIC DNA]</scope>
    <source>
        <strain evidence="1 2">KC_1864</strain>
    </source>
</reference>
<proteinExistence type="predicted"/>
<accession>A0ABN5RKA5</accession>
<organism evidence="1 2">
    <name type="scientific">Chryseobacterium lactis</name>
    <dbReference type="NCBI Taxonomy" id="1241981"/>
    <lineage>
        <taxon>Bacteria</taxon>
        <taxon>Pseudomonadati</taxon>
        <taxon>Bacteroidota</taxon>
        <taxon>Flavobacteriia</taxon>
        <taxon>Flavobacteriales</taxon>
        <taxon>Weeksellaceae</taxon>
        <taxon>Chryseobacterium group</taxon>
        <taxon>Chryseobacterium</taxon>
    </lineage>
</organism>
<evidence type="ECO:0000313" key="1">
    <source>
        <dbReference type="EMBL" id="AZA82166.1"/>
    </source>
</evidence>
<keyword evidence="2" id="KW-1185">Reference proteome</keyword>
<protein>
    <submittedName>
        <fullName evidence="1">MarR family transcriptional regulator</fullName>
    </submittedName>
</protein>
<name>A0ABN5RKA5_CHRLC</name>
<dbReference type="Gene3D" id="1.10.10.10">
    <property type="entry name" value="Winged helix-like DNA-binding domain superfamily/Winged helix DNA-binding domain"/>
    <property type="match status" value="1"/>
</dbReference>
<dbReference type="InterPro" id="IPR036388">
    <property type="entry name" value="WH-like_DNA-bd_sf"/>
</dbReference>
<evidence type="ECO:0000313" key="2">
    <source>
        <dbReference type="Proteomes" id="UP000279972"/>
    </source>
</evidence>
<sequence>MAIADFDKFCMYAGVNQVQLKACIERKKGLTFGQISQKLKVPKSTVRNICERCLV</sequence>